<evidence type="ECO:0000313" key="2">
    <source>
        <dbReference type="Proteomes" id="UP001233999"/>
    </source>
</evidence>
<keyword evidence="2" id="KW-1185">Reference proteome</keyword>
<comment type="caution">
    <text evidence="1">The sequence shown here is derived from an EMBL/GenBank/DDBJ whole genome shotgun (WGS) entry which is preliminary data.</text>
</comment>
<evidence type="ECO:0000313" key="1">
    <source>
        <dbReference type="EMBL" id="KAJ9582923.1"/>
    </source>
</evidence>
<dbReference type="Proteomes" id="UP001233999">
    <property type="component" value="Unassembled WGS sequence"/>
</dbReference>
<dbReference type="AlphaFoldDB" id="A0AAD7ZNB6"/>
<protein>
    <submittedName>
        <fullName evidence="1">Uncharacterized protein</fullName>
    </submittedName>
</protein>
<gene>
    <name evidence="1" type="ORF">L9F63_022733</name>
</gene>
<accession>A0AAD7ZNB6</accession>
<proteinExistence type="predicted"/>
<feature type="non-terminal residue" evidence="1">
    <location>
        <position position="1"/>
    </location>
</feature>
<feature type="non-terminal residue" evidence="1">
    <location>
        <position position="65"/>
    </location>
</feature>
<dbReference type="EMBL" id="JASPKZ010007708">
    <property type="protein sequence ID" value="KAJ9582923.1"/>
    <property type="molecule type" value="Genomic_DNA"/>
</dbReference>
<reference evidence="1" key="2">
    <citation type="submission" date="2023-05" db="EMBL/GenBank/DDBJ databases">
        <authorList>
            <person name="Fouks B."/>
        </authorList>
    </citation>
    <scope>NUCLEOTIDE SEQUENCE</scope>
    <source>
        <strain evidence="1">Stay&amp;Tobe</strain>
        <tissue evidence="1">Testes</tissue>
    </source>
</reference>
<name>A0AAD7ZNB6_DIPPU</name>
<reference evidence="1" key="1">
    <citation type="journal article" date="2023" name="IScience">
        <title>Live-bearing cockroach genome reveals convergent evolutionary mechanisms linked to viviparity in insects and beyond.</title>
        <authorList>
            <person name="Fouks B."/>
            <person name="Harrison M.C."/>
            <person name="Mikhailova A.A."/>
            <person name="Marchal E."/>
            <person name="English S."/>
            <person name="Carruthers M."/>
            <person name="Jennings E.C."/>
            <person name="Chiamaka E.L."/>
            <person name="Frigard R.A."/>
            <person name="Pippel M."/>
            <person name="Attardo G.M."/>
            <person name="Benoit J.B."/>
            <person name="Bornberg-Bauer E."/>
            <person name="Tobe S.S."/>
        </authorList>
    </citation>
    <scope>NUCLEOTIDE SEQUENCE</scope>
    <source>
        <strain evidence="1">Stay&amp;Tobe</strain>
    </source>
</reference>
<sequence>FTTNAWTFCRRTFSSKTCLDCCECRIMYRIYFGKTYRKVSPTRRKASNPTIRECMSNMLTKLSIE</sequence>
<organism evidence="1 2">
    <name type="scientific">Diploptera punctata</name>
    <name type="common">Pacific beetle cockroach</name>
    <dbReference type="NCBI Taxonomy" id="6984"/>
    <lineage>
        <taxon>Eukaryota</taxon>
        <taxon>Metazoa</taxon>
        <taxon>Ecdysozoa</taxon>
        <taxon>Arthropoda</taxon>
        <taxon>Hexapoda</taxon>
        <taxon>Insecta</taxon>
        <taxon>Pterygota</taxon>
        <taxon>Neoptera</taxon>
        <taxon>Polyneoptera</taxon>
        <taxon>Dictyoptera</taxon>
        <taxon>Blattodea</taxon>
        <taxon>Blaberoidea</taxon>
        <taxon>Blaberidae</taxon>
        <taxon>Diplopterinae</taxon>
        <taxon>Diploptera</taxon>
    </lineage>
</organism>